<sequence length="553" mass="59015">MEDSDAQDIDAAANLCGREIFQFPSPYAQRAAVAVSAAGPHASVSPRAARRRAACLPQLGAERERERERSRAPDPSDTLALLANLGPPEFRCHCRSLLLSTAGGGGGGGGGEVTAPLLLRQHKQGRGEEEEEEEEEKIQDDAGGDGGGRRGGGGGSMWMLMLSTAVAVCGSFVFGTCVGYSAPTQSGIVDEVGLSISQGVNMLYFGRILLGFSTGILSYVVPVLIAEIAPKNLRGGLATSNQLLICSGSSATYIIGALVAWRNLVLVGIVPCVLLLTGLLFIPESPRWLANVGREKEFHASLQMLRGEDADVSEEAIEIKEYIESLHRFRKARVQDLFLSKNIYAVIVGVGLMIFQQLGGINGVGFYASSIFTSAGFSGKLGTILIGIIQIPITLFGAILMDKSGRRVLLMVSASGTFLGCFLTGISFYLKAQGLFSEWVPELALTGILVYIGAYSIGMGPVPWVVMSEIFSIEMKAIGGSLVTLVSWLGSFAISYSFSFLMDWSSAGTFFMFSAASLITILFVVMVVPETKGRTLEEIQDSLINSRSRSRDP</sequence>
<feature type="transmembrane region" description="Helical" evidence="11">
    <location>
        <begin position="408"/>
        <end position="431"/>
    </location>
</feature>
<feature type="transmembrane region" description="Helical" evidence="11">
    <location>
        <begin position="264"/>
        <end position="282"/>
    </location>
</feature>
<dbReference type="GO" id="GO:0005886">
    <property type="term" value="C:plasma membrane"/>
    <property type="evidence" value="ECO:0007669"/>
    <property type="project" value="UniProtKB-SubCell"/>
</dbReference>
<keyword evidence="5" id="KW-0762">Sugar transport</keyword>
<protein>
    <recommendedName>
        <fullName evidence="12">Major facilitator superfamily (MFS) profile domain-containing protein</fullName>
    </recommendedName>
</protein>
<feature type="transmembrane region" description="Helical" evidence="11">
    <location>
        <begin position="381"/>
        <end position="401"/>
    </location>
</feature>
<dbReference type="HOGENOM" id="CLU_001265_30_5_1"/>
<keyword evidence="8 11" id="KW-0472">Membrane</keyword>
<dbReference type="SUPFAM" id="SSF103473">
    <property type="entry name" value="MFS general substrate transporter"/>
    <property type="match status" value="1"/>
</dbReference>
<keyword evidence="4" id="KW-1003">Cell membrane</keyword>
<dbReference type="InterPro" id="IPR005829">
    <property type="entry name" value="Sugar_transporter_CS"/>
</dbReference>
<keyword evidence="6 11" id="KW-0812">Transmembrane</keyword>
<dbReference type="InterPro" id="IPR036259">
    <property type="entry name" value="MFS_trans_sf"/>
</dbReference>
<keyword evidence="7 11" id="KW-1133">Transmembrane helix</keyword>
<dbReference type="PROSITE" id="PS00217">
    <property type="entry name" value="SUGAR_TRANSPORT_2"/>
    <property type="match status" value="1"/>
</dbReference>
<dbReference type="eggNOG" id="KOG0254">
    <property type="taxonomic scope" value="Eukaryota"/>
</dbReference>
<evidence type="ECO:0000313" key="14">
    <source>
        <dbReference type="Proteomes" id="UP000008021"/>
    </source>
</evidence>
<evidence type="ECO:0000256" key="7">
    <source>
        <dbReference type="ARBA" id="ARBA00022989"/>
    </source>
</evidence>
<dbReference type="InterPro" id="IPR005828">
    <property type="entry name" value="MFS_sugar_transport-like"/>
</dbReference>
<feature type="transmembrane region" description="Helical" evidence="11">
    <location>
        <begin position="158"/>
        <end position="182"/>
    </location>
</feature>
<dbReference type="PROSITE" id="PS50850">
    <property type="entry name" value="MFS"/>
    <property type="match status" value="1"/>
</dbReference>
<proteinExistence type="inferred from homology"/>
<evidence type="ECO:0000313" key="13">
    <source>
        <dbReference type="EnsemblPlants" id="OMERI03G16390.1"/>
    </source>
</evidence>
<evidence type="ECO:0000256" key="3">
    <source>
        <dbReference type="ARBA" id="ARBA00022448"/>
    </source>
</evidence>
<evidence type="ECO:0000256" key="11">
    <source>
        <dbReference type="SAM" id="Phobius"/>
    </source>
</evidence>
<dbReference type="PRINTS" id="PR00171">
    <property type="entry name" value="SUGRTRNSPORT"/>
</dbReference>
<dbReference type="FunFam" id="1.20.1250.20:FF:000218">
    <property type="entry name" value="facilitated trehalose transporter Tret1"/>
    <property type="match status" value="1"/>
</dbReference>
<comment type="similarity">
    <text evidence="2 9">Belongs to the major facilitator superfamily. Sugar transporter (TC 2.A.1.1) family.</text>
</comment>
<name>A0A0E0D0X9_9ORYZ</name>
<dbReference type="PANTHER" id="PTHR48021">
    <property type="match status" value="1"/>
</dbReference>
<feature type="transmembrane region" description="Helical" evidence="11">
    <location>
        <begin position="202"/>
        <end position="225"/>
    </location>
</feature>
<feature type="region of interest" description="Disordered" evidence="10">
    <location>
        <begin position="122"/>
        <end position="150"/>
    </location>
</feature>
<reference evidence="13" key="2">
    <citation type="submission" date="2018-05" db="EMBL/GenBank/DDBJ databases">
        <title>OmerRS3 (Oryza meridionalis Reference Sequence Version 3).</title>
        <authorList>
            <person name="Zhang J."/>
            <person name="Kudrna D."/>
            <person name="Lee S."/>
            <person name="Talag J."/>
            <person name="Welchert J."/>
            <person name="Wing R.A."/>
        </authorList>
    </citation>
    <scope>NUCLEOTIDE SEQUENCE [LARGE SCALE GENOMIC DNA]</scope>
    <source>
        <strain evidence="13">cv. OR44</strain>
    </source>
</reference>
<evidence type="ECO:0000256" key="4">
    <source>
        <dbReference type="ARBA" id="ARBA00022475"/>
    </source>
</evidence>
<dbReference type="PANTHER" id="PTHR48021:SF21">
    <property type="entry name" value="SUGAR TRANSPORTER ERD6-LIKE 8"/>
    <property type="match status" value="1"/>
</dbReference>
<evidence type="ECO:0000256" key="8">
    <source>
        <dbReference type="ARBA" id="ARBA00023136"/>
    </source>
</evidence>
<evidence type="ECO:0000256" key="6">
    <source>
        <dbReference type="ARBA" id="ARBA00022692"/>
    </source>
</evidence>
<dbReference type="AlphaFoldDB" id="A0A0E0D0X9"/>
<keyword evidence="3 9" id="KW-0813">Transport</keyword>
<dbReference type="STRING" id="40149.A0A0E0D0X9"/>
<evidence type="ECO:0000259" key="12">
    <source>
        <dbReference type="PROSITE" id="PS50850"/>
    </source>
</evidence>
<dbReference type="EnsemblPlants" id="OMERI03G16390.1">
    <property type="protein sequence ID" value="OMERI03G16390.1"/>
    <property type="gene ID" value="OMERI03G16390"/>
</dbReference>
<keyword evidence="14" id="KW-1185">Reference proteome</keyword>
<accession>A0A0E0D0X9</accession>
<comment type="subcellular location">
    <subcellularLocation>
        <location evidence="1">Cell membrane</location>
        <topology evidence="1">Multi-pass membrane protein</topology>
    </subcellularLocation>
</comment>
<dbReference type="GO" id="GO:0051119">
    <property type="term" value="F:sugar transmembrane transporter activity"/>
    <property type="evidence" value="ECO:0007669"/>
    <property type="project" value="InterPro"/>
</dbReference>
<feature type="compositionally biased region" description="Basic and acidic residues" evidence="10">
    <location>
        <begin position="61"/>
        <end position="74"/>
    </location>
</feature>
<dbReference type="CDD" id="cd17358">
    <property type="entry name" value="MFS_GLUT6_8_Class3_like"/>
    <property type="match status" value="1"/>
</dbReference>
<feature type="transmembrane region" description="Helical" evidence="11">
    <location>
        <begin position="510"/>
        <end position="528"/>
    </location>
</feature>
<evidence type="ECO:0000256" key="5">
    <source>
        <dbReference type="ARBA" id="ARBA00022597"/>
    </source>
</evidence>
<evidence type="ECO:0000256" key="10">
    <source>
        <dbReference type="SAM" id="MobiDB-lite"/>
    </source>
</evidence>
<organism evidence="13">
    <name type="scientific">Oryza meridionalis</name>
    <dbReference type="NCBI Taxonomy" id="40149"/>
    <lineage>
        <taxon>Eukaryota</taxon>
        <taxon>Viridiplantae</taxon>
        <taxon>Streptophyta</taxon>
        <taxon>Embryophyta</taxon>
        <taxon>Tracheophyta</taxon>
        <taxon>Spermatophyta</taxon>
        <taxon>Magnoliopsida</taxon>
        <taxon>Liliopsida</taxon>
        <taxon>Poales</taxon>
        <taxon>Poaceae</taxon>
        <taxon>BOP clade</taxon>
        <taxon>Oryzoideae</taxon>
        <taxon>Oryzeae</taxon>
        <taxon>Oryzinae</taxon>
        <taxon>Oryza</taxon>
    </lineage>
</organism>
<dbReference type="InterPro" id="IPR050549">
    <property type="entry name" value="MFS_Trehalose_Transporter"/>
</dbReference>
<dbReference type="Gramene" id="OMERI03G16390.1">
    <property type="protein sequence ID" value="OMERI03G16390.1"/>
    <property type="gene ID" value="OMERI03G16390"/>
</dbReference>
<dbReference type="Proteomes" id="UP000008021">
    <property type="component" value="Chromosome 3"/>
</dbReference>
<evidence type="ECO:0000256" key="1">
    <source>
        <dbReference type="ARBA" id="ARBA00004651"/>
    </source>
</evidence>
<feature type="transmembrane region" description="Helical" evidence="11">
    <location>
        <begin position="343"/>
        <end position="369"/>
    </location>
</feature>
<feature type="transmembrane region" description="Helical" evidence="11">
    <location>
        <begin position="478"/>
        <end position="498"/>
    </location>
</feature>
<feature type="transmembrane region" description="Helical" evidence="11">
    <location>
        <begin position="443"/>
        <end position="466"/>
    </location>
</feature>
<feature type="compositionally biased region" description="Acidic residues" evidence="10">
    <location>
        <begin position="128"/>
        <end position="138"/>
    </location>
</feature>
<dbReference type="InterPro" id="IPR003663">
    <property type="entry name" value="Sugar/inositol_transpt"/>
</dbReference>
<dbReference type="InterPro" id="IPR020846">
    <property type="entry name" value="MFS_dom"/>
</dbReference>
<dbReference type="Gene3D" id="1.20.1250.20">
    <property type="entry name" value="MFS general substrate transporter like domains"/>
    <property type="match status" value="1"/>
</dbReference>
<evidence type="ECO:0000256" key="9">
    <source>
        <dbReference type="RuleBase" id="RU003346"/>
    </source>
</evidence>
<dbReference type="Pfam" id="PF00083">
    <property type="entry name" value="Sugar_tr"/>
    <property type="match status" value="1"/>
</dbReference>
<dbReference type="InterPro" id="IPR044775">
    <property type="entry name" value="MFS_ERD6/Tret1-like"/>
</dbReference>
<dbReference type="NCBIfam" id="TIGR00879">
    <property type="entry name" value="SP"/>
    <property type="match status" value="1"/>
</dbReference>
<reference evidence="13" key="1">
    <citation type="submission" date="2015-04" db="UniProtKB">
        <authorList>
            <consortium name="EnsemblPlants"/>
        </authorList>
    </citation>
    <scope>IDENTIFICATION</scope>
</reference>
<feature type="domain" description="Major facilitator superfamily (MFS) profile" evidence="12">
    <location>
        <begin position="79"/>
        <end position="532"/>
    </location>
</feature>
<feature type="region of interest" description="Disordered" evidence="10">
    <location>
        <begin position="57"/>
        <end position="80"/>
    </location>
</feature>
<evidence type="ECO:0000256" key="2">
    <source>
        <dbReference type="ARBA" id="ARBA00010992"/>
    </source>
</evidence>